<evidence type="ECO:0000313" key="4">
    <source>
        <dbReference type="Proteomes" id="UP000577707"/>
    </source>
</evidence>
<dbReference type="RefSeq" id="WP_183551756.1">
    <property type="nucleotide sequence ID" value="NZ_BMQT01000017.1"/>
</dbReference>
<dbReference type="EMBL" id="JACHXG010000017">
    <property type="protein sequence ID" value="MBB3092175.1"/>
    <property type="molecule type" value="Genomic_DNA"/>
</dbReference>
<organism evidence="3 4">
    <name type="scientific">Nocardioides albus</name>
    <dbReference type="NCBI Taxonomy" id="1841"/>
    <lineage>
        <taxon>Bacteria</taxon>
        <taxon>Bacillati</taxon>
        <taxon>Actinomycetota</taxon>
        <taxon>Actinomycetes</taxon>
        <taxon>Propionibacteriales</taxon>
        <taxon>Nocardioidaceae</taxon>
        <taxon>Nocardioides</taxon>
    </lineage>
</organism>
<comment type="caution">
    <text evidence="3">The sequence shown here is derived from an EMBL/GenBank/DDBJ whole genome shotgun (WGS) entry which is preliminary data.</text>
</comment>
<evidence type="ECO:0000313" key="3">
    <source>
        <dbReference type="EMBL" id="MBB3092175.1"/>
    </source>
</evidence>
<accession>A0A7W5A9W1</accession>
<keyword evidence="1 2" id="KW-0238">DNA-binding</keyword>
<evidence type="ECO:0000256" key="1">
    <source>
        <dbReference type="ARBA" id="ARBA00023125"/>
    </source>
</evidence>
<dbReference type="AlphaFoldDB" id="A0A7W5A9W1"/>
<sequence length="116" mass="12799">MPIIACFEGRLAADPELTHTPNTGTSVCEAVVLVNHRTKQETDIGEQWIDGEPTRYYLKAWRRRAEALGSMSKGSSVVVVGHVETESWTDGEGKRHWRDTVVVDHLGETVRAAVAA</sequence>
<dbReference type="PROSITE" id="PS50935">
    <property type="entry name" value="SSB"/>
    <property type="match status" value="1"/>
</dbReference>
<dbReference type="Proteomes" id="UP000577707">
    <property type="component" value="Unassembled WGS sequence"/>
</dbReference>
<protein>
    <submittedName>
        <fullName evidence="3">Single-stranded DNA-binding protein</fullName>
    </submittedName>
</protein>
<reference evidence="3 4" key="1">
    <citation type="submission" date="2020-08" db="EMBL/GenBank/DDBJ databases">
        <title>Genomic Encyclopedia of Type Strains, Phase III (KMG-III): the genomes of soil and plant-associated and newly described type strains.</title>
        <authorList>
            <person name="Whitman W."/>
        </authorList>
    </citation>
    <scope>NUCLEOTIDE SEQUENCE [LARGE SCALE GENOMIC DNA]</scope>
    <source>
        <strain evidence="3 4">CECT 3302</strain>
    </source>
</reference>
<proteinExistence type="predicted"/>
<name>A0A7W5A9W1_9ACTN</name>
<dbReference type="GO" id="GO:0003697">
    <property type="term" value="F:single-stranded DNA binding"/>
    <property type="evidence" value="ECO:0007669"/>
    <property type="project" value="InterPro"/>
</dbReference>
<dbReference type="SUPFAM" id="SSF50249">
    <property type="entry name" value="Nucleic acid-binding proteins"/>
    <property type="match status" value="1"/>
</dbReference>
<dbReference type="InterPro" id="IPR012340">
    <property type="entry name" value="NA-bd_OB-fold"/>
</dbReference>
<dbReference type="Pfam" id="PF00436">
    <property type="entry name" value="SSB"/>
    <property type="match status" value="1"/>
</dbReference>
<evidence type="ECO:0000256" key="2">
    <source>
        <dbReference type="PROSITE-ProRule" id="PRU00252"/>
    </source>
</evidence>
<gene>
    <name evidence="3" type="ORF">FHS12_005152</name>
</gene>
<keyword evidence="4" id="KW-1185">Reference proteome</keyword>
<dbReference type="InterPro" id="IPR000424">
    <property type="entry name" value="Primosome_PriB/ssb"/>
</dbReference>
<dbReference type="Gene3D" id="2.40.50.140">
    <property type="entry name" value="Nucleic acid-binding proteins"/>
    <property type="match status" value="1"/>
</dbReference>